<dbReference type="OrthoDB" id="5971203at2759"/>
<gene>
    <name evidence="3" type="ORF">FJT64_021328</name>
</gene>
<evidence type="ECO:0000313" key="4">
    <source>
        <dbReference type="Proteomes" id="UP000440578"/>
    </source>
</evidence>
<accession>A0A6A4WKC6</accession>
<evidence type="ECO:0008006" key="5">
    <source>
        <dbReference type="Google" id="ProtNLM"/>
    </source>
</evidence>
<reference evidence="3 4" key="1">
    <citation type="submission" date="2019-07" db="EMBL/GenBank/DDBJ databases">
        <title>Draft genome assembly of a fouling barnacle, Amphibalanus amphitrite (Darwin, 1854): The first reference genome for Thecostraca.</title>
        <authorList>
            <person name="Kim W."/>
        </authorList>
    </citation>
    <scope>NUCLEOTIDE SEQUENCE [LARGE SCALE GENOMIC DNA]</scope>
    <source>
        <strain evidence="3">SNU_AA5</strain>
        <tissue evidence="3">Soma without cirri and trophi</tissue>
    </source>
</reference>
<dbReference type="NCBIfam" id="NF040941">
    <property type="entry name" value="GGGWT_bact"/>
    <property type="match status" value="1"/>
</dbReference>
<dbReference type="Proteomes" id="UP000440578">
    <property type="component" value="Unassembled WGS sequence"/>
</dbReference>
<dbReference type="InterPro" id="IPR014716">
    <property type="entry name" value="Fibrinogen_a/b/g_C_1"/>
</dbReference>
<keyword evidence="1" id="KW-0175">Coiled coil</keyword>
<evidence type="ECO:0000256" key="2">
    <source>
        <dbReference type="SAM" id="MobiDB-lite"/>
    </source>
</evidence>
<proteinExistence type="predicted"/>
<dbReference type="AlphaFoldDB" id="A0A6A4WKC6"/>
<dbReference type="EMBL" id="VIIS01000589">
    <property type="protein sequence ID" value="KAF0307315.1"/>
    <property type="molecule type" value="Genomic_DNA"/>
</dbReference>
<feature type="region of interest" description="Disordered" evidence="2">
    <location>
        <begin position="77"/>
        <end position="132"/>
    </location>
</feature>
<comment type="caution">
    <text evidence="3">The sequence shown here is derived from an EMBL/GenBank/DDBJ whole genome shotgun (WGS) entry which is preliminary data.</text>
</comment>
<dbReference type="InterPro" id="IPR036056">
    <property type="entry name" value="Fibrinogen-like_C"/>
</dbReference>
<feature type="coiled-coil region" evidence="1">
    <location>
        <begin position="48"/>
        <end position="75"/>
    </location>
</feature>
<dbReference type="Gene3D" id="3.90.215.10">
    <property type="entry name" value="Gamma Fibrinogen, chain A, domain 1"/>
    <property type="match status" value="1"/>
</dbReference>
<keyword evidence="4" id="KW-1185">Reference proteome</keyword>
<sequence>MLLRPAALLSAQQPSAADQLSQLLGPVVEAAVLRALAAERAVQPQCAADAGQRALVRLEERLDQLGREVAELQGALAAGRAAGTERSGDGEDGGQQPPETPPEEQSESGPACKRQPLPLAADSSPHEPPERRACARSCLQLRNQGGPQHDGVYWFTGMPVPVLCDFSHDGGGWTLLLTAISKHGWDPFSVRARNKNSPSLTENYSILEYGNVIRNLTEGGRFAYRIEAKAEQGRQRWGGIWFAPRHYSFVDETGAQTDNRRILLIHTPVIRAGGHLHPT</sequence>
<evidence type="ECO:0000256" key="1">
    <source>
        <dbReference type="SAM" id="Coils"/>
    </source>
</evidence>
<dbReference type="SUPFAM" id="SSF56496">
    <property type="entry name" value="Fibrinogen C-terminal domain-like"/>
    <property type="match status" value="1"/>
</dbReference>
<name>A0A6A4WKC6_AMPAM</name>
<protein>
    <recommendedName>
        <fullName evidence="5">Fibrinogen C-terminal domain-containing protein</fullName>
    </recommendedName>
</protein>
<organism evidence="3 4">
    <name type="scientific">Amphibalanus amphitrite</name>
    <name type="common">Striped barnacle</name>
    <name type="synonym">Balanus amphitrite</name>
    <dbReference type="NCBI Taxonomy" id="1232801"/>
    <lineage>
        <taxon>Eukaryota</taxon>
        <taxon>Metazoa</taxon>
        <taxon>Ecdysozoa</taxon>
        <taxon>Arthropoda</taxon>
        <taxon>Crustacea</taxon>
        <taxon>Multicrustacea</taxon>
        <taxon>Cirripedia</taxon>
        <taxon>Thoracica</taxon>
        <taxon>Thoracicalcarea</taxon>
        <taxon>Balanomorpha</taxon>
        <taxon>Balanoidea</taxon>
        <taxon>Balanidae</taxon>
        <taxon>Amphibalaninae</taxon>
        <taxon>Amphibalanus</taxon>
    </lineage>
</organism>
<evidence type="ECO:0000313" key="3">
    <source>
        <dbReference type="EMBL" id="KAF0307315.1"/>
    </source>
</evidence>